<organism evidence="2 3">
    <name type="scientific">Lentinula aciculospora</name>
    <dbReference type="NCBI Taxonomy" id="153920"/>
    <lineage>
        <taxon>Eukaryota</taxon>
        <taxon>Fungi</taxon>
        <taxon>Dikarya</taxon>
        <taxon>Basidiomycota</taxon>
        <taxon>Agaricomycotina</taxon>
        <taxon>Agaricomycetes</taxon>
        <taxon>Agaricomycetidae</taxon>
        <taxon>Agaricales</taxon>
        <taxon>Marasmiineae</taxon>
        <taxon>Omphalotaceae</taxon>
        <taxon>Lentinula</taxon>
    </lineage>
</organism>
<dbReference type="GO" id="GO:0002188">
    <property type="term" value="P:translation reinitiation"/>
    <property type="evidence" value="ECO:0007669"/>
    <property type="project" value="TreeGrafter"/>
</dbReference>
<gene>
    <name evidence="2" type="ORF">J3R30DRAFT_2423630</name>
</gene>
<feature type="compositionally biased region" description="Basic and acidic residues" evidence="1">
    <location>
        <begin position="290"/>
        <end position="318"/>
    </location>
</feature>
<sequence>MCRSVVDVDAMCVVISYFTYPASHRSFSVSRTSIFSSILSPLLTLPFFKQKLTSSTSPIDTTSLIKMQVLALERDKSLRSSRLKTIAKRIDHLERAYRVSEMPLLEEDLKVQQGVDKEVWIQRGVELREEGKRRWEEEKEMKERLGRMRGVWEERKSTLLKRKGEEFALRREKAQRKIETEKAKRLDEFLKRQAEARATAEREAARVAQIAAEEQALLERQEEERLRKEAEEQELREKEEQERTDKEESEKAEKEREEREKEEKRKEREKERQKANEQARLQMEREEEAENRRAQRALERAQEKEREKELARGPERKSIFGNAQPVSTSTNGDGPAAATEVWRRRAAADSTPSGTPASSVPGTPTRSHGFGGTRSSAAVDVLTRSESPTPAAGAETGVGMASAKFRAGGWRARAEARKKGEELPPTGAPTPTSAAATTGTGGGIGSNTPSRTASPAPGPEDDGFTVVGGEKKNVWKPKAWRGGSGLRGR</sequence>
<evidence type="ECO:0000256" key="1">
    <source>
        <dbReference type="SAM" id="MobiDB-lite"/>
    </source>
</evidence>
<dbReference type="Proteomes" id="UP001150266">
    <property type="component" value="Unassembled WGS sequence"/>
</dbReference>
<dbReference type="GO" id="GO:0071541">
    <property type="term" value="C:eukaryotic translation initiation factor 3 complex, eIF3m"/>
    <property type="evidence" value="ECO:0007669"/>
    <property type="project" value="TreeGrafter"/>
</dbReference>
<feature type="compositionally biased region" description="Basic and acidic residues" evidence="1">
    <location>
        <begin position="222"/>
        <end position="277"/>
    </location>
</feature>
<evidence type="ECO:0000313" key="3">
    <source>
        <dbReference type="Proteomes" id="UP001150266"/>
    </source>
</evidence>
<feature type="compositionally biased region" description="Polar residues" evidence="1">
    <location>
        <begin position="350"/>
        <end position="366"/>
    </location>
</feature>
<comment type="caution">
    <text evidence="2">The sequence shown here is derived from an EMBL/GenBank/DDBJ whole genome shotgun (WGS) entry which is preliminary data.</text>
</comment>
<dbReference type="GO" id="GO:0003729">
    <property type="term" value="F:mRNA binding"/>
    <property type="evidence" value="ECO:0007669"/>
    <property type="project" value="TreeGrafter"/>
</dbReference>
<dbReference type="PANTHER" id="PTHR14005">
    <property type="entry name" value="EUKARYOTIC TRANSLATION INITIATION FACTOR 3, THETA SUBUNIT"/>
    <property type="match status" value="1"/>
</dbReference>
<protein>
    <submittedName>
        <fullName evidence="2">Uncharacterized protein</fullName>
    </submittedName>
</protein>
<proteinExistence type="predicted"/>
<dbReference type="InterPro" id="IPR027512">
    <property type="entry name" value="EIF3A"/>
</dbReference>
<reference evidence="2" key="1">
    <citation type="submission" date="2022-08" db="EMBL/GenBank/DDBJ databases">
        <title>A Global Phylogenomic Analysis of the Shiitake Genus Lentinula.</title>
        <authorList>
            <consortium name="DOE Joint Genome Institute"/>
            <person name="Sierra-Patev S."/>
            <person name="Min B."/>
            <person name="Naranjo-Ortiz M."/>
            <person name="Looney B."/>
            <person name="Konkel Z."/>
            <person name="Slot J.C."/>
            <person name="Sakamoto Y."/>
            <person name="Steenwyk J.L."/>
            <person name="Rokas A."/>
            <person name="Carro J."/>
            <person name="Camarero S."/>
            <person name="Ferreira P."/>
            <person name="Molpeceres G."/>
            <person name="Ruiz-Duenas F.J."/>
            <person name="Serrano A."/>
            <person name="Henrissat B."/>
            <person name="Drula E."/>
            <person name="Hughes K.W."/>
            <person name="Mata J.L."/>
            <person name="Ishikawa N.K."/>
            <person name="Vargas-Isla R."/>
            <person name="Ushijima S."/>
            <person name="Smith C.A."/>
            <person name="Ahrendt S."/>
            <person name="Andreopoulos W."/>
            <person name="He G."/>
            <person name="Labutti K."/>
            <person name="Lipzen A."/>
            <person name="Ng V."/>
            <person name="Riley R."/>
            <person name="Sandor L."/>
            <person name="Barry K."/>
            <person name="Martinez A.T."/>
            <person name="Xiao Y."/>
            <person name="Gibbons J.G."/>
            <person name="Terashima K."/>
            <person name="Grigoriev I.V."/>
            <person name="Hibbett D.S."/>
        </authorList>
    </citation>
    <scope>NUCLEOTIDE SEQUENCE</scope>
    <source>
        <strain evidence="2">JLM2183</strain>
    </source>
</reference>
<dbReference type="OrthoDB" id="3070219at2759"/>
<accession>A0A9W9DQI7</accession>
<dbReference type="GO" id="GO:0071540">
    <property type="term" value="C:eukaryotic translation initiation factor 3 complex, eIF3e"/>
    <property type="evidence" value="ECO:0007669"/>
    <property type="project" value="TreeGrafter"/>
</dbReference>
<dbReference type="GO" id="GO:0001732">
    <property type="term" value="P:formation of cytoplasmic translation initiation complex"/>
    <property type="evidence" value="ECO:0007669"/>
    <property type="project" value="TreeGrafter"/>
</dbReference>
<feature type="region of interest" description="Disordered" evidence="1">
    <location>
        <begin position="222"/>
        <end position="489"/>
    </location>
</feature>
<dbReference type="AlphaFoldDB" id="A0A9W9DQI7"/>
<dbReference type="PANTHER" id="PTHR14005:SF0">
    <property type="entry name" value="EUKARYOTIC TRANSLATION INITIATION FACTOR 3 SUBUNIT A"/>
    <property type="match status" value="1"/>
</dbReference>
<dbReference type="EMBL" id="JAOTPV010000006">
    <property type="protein sequence ID" value="KAJ4481233.1"/>
    <property type="molecule type" value="Genomic_DNA"/>
</dbReference>
<keyword evidence="3" id="KW-1185">Reference proteome</keyword>
<feature type="compositionally biased region" description="Basic and acidic residues" evidence="1">
    <location>
        <begin position="412"/>
        <end position="422"/>
    </location>
</feature>
<name>A0A9W9DQI7_9AGAR</name>
<dbReference type="GO" id="GO:0043614">
    <property type="term" value="C:multi-eIF complex"/>
    <property type="evidence" value="ECO:0007669"/>
    <property type="project" value="TreeGrafter"/>
</dbReference>
<dbReference type="GO" id="GO:0003743">
    <property type="term" value="F:translation initiation factor activity"/>
    <property type="evidence" value="ECO:0007669"/>
    <property type="project" value="TreeGrafter"/>
</dbReference>
<feature type="compositionally biased region" description="Low complexity" evidence="1">
    <location>
        <begin position="429"/>
        <end position="438"/>
    </location>
</feature>
<evidence type="ECO:0000313" key="2">
    <source>
        <dbReference type="EMBL" id="KAJ4481233.1"/>
    </source>
</evidence>